<accession>A0A0D2AZ06</accession>
<dbReference type="PANTHER" id="PTHR37488:SF7">
    <property type="entry name" value="DUF1275 DOMAIN PROTEIN"/>
    <property type="match status" value="1"/>
</dbReference>
<proteinExistence type="predicted"/>
<evidence type="ECO:0000313" key="3">
    <source>
        <dbReference type="Proteomes" id="UP000053259"/>
    </source>
</evidence>
<dbReference type="GeneID" id="27312644"/>
<name>A0A0D2AZ06_9PEZI</name>
<keyword evidence="1" id="KW-1133">Transmembrane helix</keyword>
<protein>
    <recommendedName>
        <fullName evidence="4">DUF1275 domain protein</fullName>
    </recommendedName>
</protein>
<evidence type="ECO:0008006" key="4">
    <source>
        <dbReference type="Google" id="ProtNLM"/>
    </source>
</evidence>
<organism evidence="2 3">
    <name type="scientific">Verruconis gallopava</name>
    <dbReference type="NCBI Taxonomy" id="253628"/>
    <lineage>
        <taxon>Eukaryota</taxon>
        <taxon>Fungi</taxon>
        <taxon>Dikarya</taxon>
        <taxon>Ascomycota</taxon>
        <taxon>Pezizomycotina</taxon>
        <taxon>Dothideomycetes</taxon>
        <taxon>Pleosporomycetidae</taxon>
        <taxon>Venturiales</taxon>
        <taxon>Sympoventuriaceae</taxon>
        <taxon>Verruconis</taxon>
    </lineage>
</organism>
<sequence>MSSAAEEARDAHADTDDVSKRIPYYRRNVRNYMTSIPILLCCFCSGLVDSAVFNAWGVFATMQTGNTIILALGASHQPEGHPRAWLQALLAVSFFFFGALFHARYTRATGSPLRHLTLASSFLIQCALITTAAALVQSGVVPGIPAKENGSNNRGESEPWITLIPIPMLSFQAGMQSVTARQLGFNEIPTTVLTSCFCDLGNDPKLFAGITENWQRNRRIGSVISILLGGIIGGWLSRTSNGMPTSIWLAAAVKGSISVAWLLWQDEKPQESEK</sequence>
<dbReference type="EMBL" id="KN847541">
    <property type="protein sequence ID" value="KIW04389.1"/>
    <property type="molecule type" value="Genomic_DNA"/>
</dbReference>
<dbReference type="InterPro" id="IPR010699">
    <property type="entry name" value="DUF1275"/>
</dbReference>
<keyword evidence="1" id="KW-0812">Transmembrane</keyword>
<dbReference type="AlphaFoldDB" id="A0A0D2AZ06"/>
<gene>
    <name evidence="2" type="ORF">PV09_04671</name>
</gene>
<dbReference type="Pfam" id="PF06912">
    <property type="entry name" value="DUF1275"/>
    <property type="match status" value="1"/>
</dbReference>
<dbReference type="RefSeq" id="XP_016214258.1">
    <property type="nucleotide sequence ID" value="XM_016358056.1"/>
</dbReference>
<keyword evidence="3" id="KW-1185">Reference proteome</keyword>
<dbReference type="InParanoid" id="A0A0D2AZ06"/>
<dbReference type="STRING" id="253628.A0A0D2AZ06"/>
<dbReference type="VEuPathDB" id="FungiDB:PV09_04671"/>
<evidence type="ECO:0000313" key="2">
    <source>
        <dbReference type="EMBL" id="KIW04389.1"/>
    </source>
</evidence>
<evidence type="ECO:0000256" key="1">
    <source>
        <dbReference type="SAM" id="Phobius"/>
    </source>
</evidence>
<dbReference type="PANTHER" id="PTHR37488">
    <property type="entry name" value="DUF1275 DOMAIN-CONTAINING PROTEIN"/>
    <property type="match status" value="1"/>
</dbReference>
<dbReference type="Proteomes" id="UP000053259">
    <property type="component" value="Unassembled WGS sequence"/>
</dbReference>
<reference evidence="2 3" key="1">
    <citation type="submission" date="2015-01" db="EMBL/GenBank/DDBJ databases">
        <title>The Genome Sequence of Ochroconis gallopava CBS43764.</title>
        <authorList>
            <consortium name="The Broad Institute Genomics Platform"/>
            <person name="Cuomo C."/>
            <person name="de Hoog S."/>
            <person name="Gorbushina A."/>
            <person name="Stielow B."/>
            <person name="Teixiera M."/>
            <person name="Abouelleil A."/>
            <person name="Chapman S.B."/>
            <person name="Priest M."/>
            <person name="Young S.K."/>
            <person name="Wortman J."/>
            <person name="Nusbaum C."/>
            <person name="Birren B."/>
        </authorList>
    </citation>
    <scope>NUCLEOTIDE SEQUENCE [LARGE SCALE GENOMIC DNA]</scope>
    <source>
        <strain evidence="2 3">CBS 43764</strain>
    </source>
</reference>
<keyword evidence="1" id="KW-0472">Membrane</keyword>
<feature type="transmembrane region" description="Helical" evidence="1">
    <location>
        <begin position="29"/>
        <end position="48"/>
    </location>
</feature>
<feature type="transmembrane region" description="Helical" evidence="1">
    <location>
        <begin position="84"/>
        <end position="102"/>
    </location>
</feature>
<feature type="transmembrane region" description="Helical" evidence="1">
    <location>
        <begin position="243"/>
        <end position="264"/>
    </location>
</feature>
<dbReference type="OrthoDB" id="5288586at2759"/>
<feature type="transmembrane region" description="Helical" evidence="1">
    <location>
        <begin position="220"/>
        <end position="237"/>
    </location>
</feature>